<name>A0A066X3J1_COLSU</name>
<protein>
    <submittedName>
        <fullName evidence="1">Uncharacterized protein</fullName>
    </submittedName>
</protein>
<evidence type="ECO:0000313" key="1">
    <source>
        <dbReference type="EMBL" id="KDN60316.1"/>
    </source>
</evidence>
<reference evidence="2" key="1">
    <citation type="journal article" date="2014" name="Genome Announc.">
        <title>Draft genome sequence of Colletotrichum sublineola, a destructive pathogen of cultivated sorghum.</title>
        <authorList>
            <person name="Baroncelli R."/>
            <person name="Sanz-Martin J.M."/>
            <person name="Rech G.E."/>
            <person name="Sukno S.A."/>
            <person name="Thon M.R."/>
        </authorList>
    </citation>
    <scope>NUCLEOTIDE SEQUENCE [LARGE SCALE GENOMIC DNA]</scope>
    <source>
        <strain evidence="2">TX430BB</strain>
    </source>
</reference>
<dbReference type="eggNOG" id="ENOG502SZ2F">
    <property type="taxonomic scope" value="Eukaryota"/>
</dbReference>
<sequence>MAVHEWGEHSRLAWPSQGPDVSTKLNLSAPITLTWEIIRNEDWTELDLWWHGAFAGSSTLGYELEANMSMPRAGEQYVYEWNPASVREGLAKSTGKLSADRDYYFTAKLHPSNSTAGETVYSEKYEVEDKALVSSSASAAGSLWGLVLSSLAVSVALL</sequence>
<dbReference type="AlphaFoldDB" id="A0A066X3J1"/>
<organism evidence="1 2">
    <name type="scientific">Colletotrichum sublineola</name>
    <name type="common">Sorghum anthracnose fungus</name>
    <dbReference type="NCBI Taxonomy" id="1173701"/>
    <lineage>
        <taxon>Eukaryota</taxon>
        <taxon>Fungi</taxon>
        <taxon>Dikarya</taxon>
        <taxon>Ascomycota</taxon>
        <taxon>Pezizomycotina</taxon>
        <taxon>Sordariomycetes</taxon>
        <taxon>Hypocreomycetidae</taxon>
        <taxon>Glomerellales</taxon>
        <taxon>Glomerellaceae</taxon>
        <taxon>Colletotrichum</taxon>
        <taxon>Colletotrichum graminicola species complex</taxon>
    </lineage>
</organism>
<dbReference type="OMA" id="CAFFHAI"/>
<accession>A0A066X3J1</accession>
<comment type="caution">
    <text evidence="1">The sequence shown here is derived from an EMBL/GenBank/DDBJ whole genome shotgun (WGS) entry which is preliminary data.</text>
</comment>
<keyword evidence="2" id="KW-1185">Reference proteome</keyword>
<dbReference type="Proteomes" id="UP000027238">
    <property type="component" value="Unassembled WGS sequence"/>
</dbReference>
<dbReference type="HOGENOM" id="CLU_135736_1_0_1"/>
<evidence type="ECO:0000313" key="2">
    <source>
        <dbReference type="Proteomes" id="UP000027238"/>
    </source>
</evidence>
<gene>
    <name evidence="1" type="ORF">CSUB01_08527</name>
</gene>
<dbReference type="OrthoDB" id="5217917at2759"/>
<dbReference type="EMBL" id="JMSE01001523">
    <property type="protein sequence ID" value="KDN60316.1"/>
    <property type="molecule type" value="Genomic_DNA"/>
</dbReference>
<proteinExistence type="predicted"/>